<dbReference type="VEuPathDB" id="VectorBase:GBRI014569"/>
<keyword evidence="1" id="KW-1133">Transmembrane helix</keyword>
<accession>A0A1A9WCK8</accession>
<keyword evidence="1" id="KW-0812">Transmembrane</keyword>
<evidence type="ECO:0000313" key="2">
    <source>
        <dbReference type="EnsemblMetazoa" id="GBRI014569-PA"/>
    </source>
</evidence>
<evidence type="ECO:0000313" key="3">
    <source>
        <dbReference type="Proteomes" id="UP000091820"/>
    </source>
</evidence>
<dbReference type="AlphaFoldDB" id="A0A1A9WCK8"/>
<sequence length="128" mass="15133">MTSFSPMQNLMHGYQKNIKQCGIFKLLNLSLITFIHSGIDKFLGHYLPYTHLKRTNAPNYFLFTSFVIIWIMSYTGVYTHIRMQTFLFYFYLKMSASDVTRTAMAFRANTYSFTNLWIVGFYLKSIKI</sequence>
<feature type="transmembrane region" description="Helical" evidence="1">
    <location>
        <begin position="59"/>
        <end position="81"/>
    </location>
</feature>
<protein>
    <submittedName>
        <fullName evidence="2">Uncharacterized protein</fullName>
    </submittedName>
</protein>
<feature type="transmembrane region" description="Helical" evidence="1">
    <location>
        <begin position="21"/>
        <end position="39"/>
    </location>
</feature>
<reference evidence="3" key="1">
    <citation type="submission" date="2014-03" db="EMBL/GenBank/DDBJ databases">
        <authorList>
            <person name="Aksoy S."/>
            <person name="Warren W."/>
            <person name="Wilson R.K."/>
        </authorList>
    </citation>
    <scope>NUCLEOTIDE SEQUENCE [LARGE SCALE GENOMIC DNA]</scope>
    <source>
        <strain evidence="3">IAEA</strain>
    </source>
</reference>
<evidence type="ECO:0000256" key="1">
    <source>
        <dbReference type="SAM" id="Phobius"/>
    </source>
</evidence>
<proteinExistence type="predicted"/>
<dbReference type="EnsemblMetazoa" id="GBRI014569-RA">
    <property type="protein sequence ID" value="GBRI014569-PA"/>
    <property type="gene ID" value="GBRI014569"/>
</dbReference>
<keyword evidence="3" id="KW-1185">Reference proteome</keyword>
<organism evidence="2 3">
    <name type="scientific">Glossina brevipalpis</name>
    <dbReference type="NCBI Taxonomy" id="37001"/>
    <lineage>
        <taxon>Eukaryota</taxon>
        <taxon>Metazoa</taxon>
        <taxon>Ecdysozoa</taxon>
        <taxon>Arthropoda</taxon>
        <taxon>Hexapoda</taxon>
        <taxon>Insecta</taxon>
        <taxon>Pterygota</taxon>
        <taxon>Neoptera</taxon>
        <taxon>Endopterygota</taxon>
        <taxon>Diptera</taxon>
        <taxon>Brachycera</taxon>
        <taxon>Muscomorpha</taxon>
        <taxon>Hippoboscoidea</taxon>
        <taxon>Glossinidae</taxon>
        <taxon>Glossina</taxon>
    </lineage>
</organism>
<name>A0A1A9WCK8_9MUSC</name>
<reference evidence="2" key="2">
    <citation type="submission" date="2020-05" db="UniProtKB">
        <authorList>
            <consortium name="EnsemblMetazoa"/>
        </authorList>
    </citation>
    <scope>IDENTIFICATION</scope>
    <source>
        <strain evidence="2">IAEA</strain>
    </source>
</reference>
<dbReference type="Proteomes" id="UP000091820">
    <property type="component" value="Unassembled WGS sequence"/>
</dbReference>
<keyword evidence="1" id="KW-0472">Membrane</keyword>